<keyword evidence="2 4" id="KW-0863">Zinc-finger</keyword>
<dbReference type="PROSITE" id="PS50089">
    <property type="entry name" value="ZF_RING_2"/>
    <property type="match status" value="1"/>
</dbReference>
<keyword evidence="1" id="KW-0479">Metal-binding</keyword>
<evidence type="ECO:0000256" key="1">
    <source>
        <dbReference type="ARBA" id="ARBA00022723"/>
    </source>
</evidence>
<dbReference type="InterPro" id="IPR017907">
    <property type="entry name" value="Znf_RING_CS"/>
</dbReference>
<dbReference type="Gene3D" id="3.30.40.10">
    <property type="entry name" value="Zinc/RING finger domain, C3HC4 (zinc finger)"/>
    <property type="match status" value="1"/>
</dbReference>
<evidence type="ECO:0000256" key="5">
    <source>
        <dbReference type="SAM" id="Coils"/>
    </source>
</evidence>
<dbReference type="GO" id="GO:0008270">
    <property type="term" value="F:zinc ion binding"/>
    <property type="evidence" value="ECO:0007669"/>
    <property type="project" value="UniProtKB-KW"/>
</dbReference>
<accession>A0AAD7P3D5</accession>
<dbReference type="AlphaFoldDB" id="A0AAD7P3D5"/>
<evidence type="ECO:0000256" key="6">
    <source>
        <dbReference type="SAM" id="MobiDB-lite"/>
    </source>
</evidence>
<dbReference type="SUPFAM" id="SSF57850">
    <property type="entry name" value="RING/U-box"/>
    <property type="match status" value="1"/>
</dbReference>
<feature type="region of interest" description="Disordered" evidence="6">
    <location>
        <begin position="373"/>
        <end position="468"/>
    </location>
</feature>
<evidence type="ECO:0000256" key="2">
    <source>
        <dbReference type="ARBA" id="ARBA00022771"/>
    </source>
</evidence>
<dbReference type="Pfam" id="PF14634">
    <property type="entry name" value="zf-RING_5"/>
    <property type="match status" value="1"/>
</dbReference>
<feature type="region of interest" description="Disordered" evidence="6">
    <location>
        <begin position="487"/>
        <end position="511"/>
    </location>
</feature>
<dbReference type="PROSITE" id="PS00518">
    <property type="entry name" value="ZF_RING_1"/>
    <property type="match status" value="1"/>
</dbReference>
<gene>
    <name evidence="8" type="ORF">B0H16DRAFT_1754659</name>
</gene>
<sequence length="679" mass="73716">MPLILHESSTCDVCLDAYGPGPDEGPFAIPCAHMFCKACLLNVEPTNCPLCRKAFNRERIKKLHVDRPESDVERAFLRRFALAFEADDNVQAEFSEELQAWLAPHSDDDHVTLRKAWGAFKMYITLLDKRKKDKLTSVASNDNARVADRLPRIRRYAAQLESVSQENETARDTFKGVEASLLTQVSELTAQIADLEAQVFPLRNELSKYQHSSNPLPAPPEDRYAAYFTPAGGPSLFANNLLPHTDPVENGKGKGKGKQRQALYELPSGNLIIPGASPSQRVIPTDDVNGHAYHSLAPASAFVDGYGSGFGMGYGAANAGLQADENYASTSNHASTSSYQFVQRPAERDDSLENAMGSLQLWGMPSASAAAIAPVVTRPPESAPAAMPTRRRRPYIEPSYASTADDTSISSQTDTSHSRPHAFRRSTVQPDGHLTNGHAPTAWQPPPSIYGPPAPPSHPRSDAPVRFAADENPAPTHEAIARRAVRERNRQSYSSWGTVHTNDSPTGTRGSMSELGLANFPQPGGRRNSVSSADGILDRGVVSTPRQDDPRVPLGFVDVAPESAHRPAHPHRYSLPPNSLPMLEAAAESSYDTNSLQRSARVNNRQRTVPRRFSQLPTSASSEFGLVAPLPTDPPPIANALGLELGMEAAPAMTQITAPTPRVGMTHFLRSFSHDSTTV</sequence>
<dbReference type="EMBL" id="JARKIB010000001">
    <property type="protein sequence ID" value="KAJ7786120.1"/>
    <property type="molecule type" value="Genomic_DNA"/>
</dbReference>
<proteinExistence type="predicted"/>
<evidence type="ECO:0000259" key="7">
    <source>
        <dbReference type="PROSITE" id="PS50089"/>
    </source>
</evidence>
<organism evidence="8 9">
    <name type="scientific">Mycena metata</name>
    <dbReference type="NCBI Taxonomy" id="1033252"/>
    <lineage>
        <taxon>Eukaryota</taxon>
        <taxon>Fungi</taxon>
        <taxon>Dikarya</taxon>
        <taxon>Basidiomycota</taxon>
        <taxon>Agaricomycotina</taxon>
        <taxon>Agaricomycetes</taxon>
        <taxon>Agaricomycetidae</taxon>
        <taxon>Agaricales</taxon>
        <taxon>Marasmiineae</taxon>
        <taxon>Mycenaceae</taxon>
        <taxon>Mycena</taxon>
    </lineage>
</organism>
<protein>
    <recommendedName>
        <fullName evidence="7">RING-type domain-containing protein</fullName>
    </recommendedName>
</protein>
<dbReference type="InterPro" id="IPR013083">
    <property type="entry name" value="Znf_RING/FYVE/PHD"/>
</dbReference>
<name>A0AAD7P3D5_9AGAR</name>
<feature type="coiled-coil region" evidence="5">
    <location>
        <begin position="153"/>
        <end position="198"/>
    </location>
</feature>
<feature type="compositionally biased region" description="Pro residues" evidence="6">
    <location>
        <begin position="443"/>
        <end position="458"/>
    </location>
</feature>
<evidence type="ECO:0000313" key="9">
    <source>
        <dbReference type="Proteomes" id="UP001215598"/>
    </source>
</evidence>
<comment type="caution">
    <text evidence="8">The sequence shown here is derived from an EMBL/GenBank/DDBJ whole genome shotgun (WGS) entry which is preliminary data.</text>
</comment>
<dbReference type="SMART" id="SM00184">
    <property type="entry name" value="RING"/>
    <property type="match status" value="1"/>
</dbReference>
<reference evidence="8" key="1">
    <citation type="submission" date="2023-03" db="EMBL/GenBank/DDBJ databases">
        <title>Massive genome expansion in bonnet fungi (Mycena s.s.) driven by repeated elements and novel gene families across ecological guilds.</title>
        <authorList>
            <consortium name="Lawrence Berkeley National Laboratory"/>
            <person name="Harder C.B."/>
            <person name="Miyauchi S."/>
            <person name="Viragh M."/>
            <person name="Kuo A."/>
            <person name="Thoen E."/>
            <person name="Andreopoulos B."/>
            <person name="Lu D."/>
            <person name="Skrede I."/>
            <person name="Drula E."/>
            <person name="Henrissat B."/>
            <person name="Morin E."/>
            <person name="Kohler A."/>
            <person name="Barry K."/>
            <person name="LaButti K."/>
            <person name="Morin E."/>
            <person name="Salamov A."/>
            <person name="Lipzen A."/>
            <person name="Mereny Z."/>
            <person name="Hegedus B."/>
            <person name="Baldrian P."/>
            <person name="Stursova M."/>
            <person name="Weitz H."/>
            <person name="Taylor A."/>
            <person name="Grigoriev I.V."/>
            <person name="Nagy L.G."/>
            <person name="Martin F."/>
            <person name="Kauserud H."/>
        </authorList>
    </citation>
    <scope>NUCLEOTIDE SEQUENCE</scope>
    <source>
        <strain evidence="8">CBHHK182m</strain>
    </source>
</reference>
<keyword evidence="5" id="KW-0175">Coiled coil</keyword>
<keyword evidence="3" id="KW-0862">Zinc</keyword>
<keyword evidence="9" id="KW-1185">Reference proteome</keyword>
<evidence type="ECO:0000313" key="8">
    <source>
        <dbReference type="EMBL" id="KAJ7786120.1"/>
    </source>
</evidence>
<evidence type="ECO:0000256" key="3">
    <source>
        <dbReference type="ARBA" id="ARBA00022833"/>
    </source>
</evidence>
<evidence type="ECO:0000256" key="4">
    <source>
        <dbReference type="PROSITE-ProRule" id="PRU00175"/>
    </source>
</evidence>
<dbReference type="InterPro" id="IPR001841">
    <property type="entry name" value="Znf_RING"/>
</dbReference>
<feature type="compositionally biased region" description="Low complexity" evidence="6">
    <location>
        <begin position="399"/>
        <end position="415"/>
    </location>
</feature>
<feature type="compositionally biased region" description="Polar residues" evidence="6">
    <location>
        <begin position="491"/>
        <end position="511"/>
    </location>
</feature>
<dbReference type="Proteomes" id="UP001215598">
    <property type="component" value="Unassembled WGS sequence"/>
</dbReference>
<feature type="domain" description="RING-type" evidence="7">
    <location>
        <begin position="11"/>
        <end position="52"/>
    </location>
</feature>